<dbReference type="Pfam" id="PF03109">
    <property type="entry name" value="ABC1"/>
    <property type="match status" value="1"/>
</dbReference>
<evidence type="ECO:0000256" key="1">
    <source>
        <dbReference type="ARBA" id="ARBA00009670"/>
    </source>
</evidence>
<dbReference type="EMBL" id="KN840603">
    <property type="protein sequence ID" value="KIP03705.1"/>
    <property type="molecule type" value="Genomic_DNA"/>
</dbReference>
<dbReference type="AlphaFoldDB" id="A0A0C3S5S1"/>
<comment type="similarity">
    <text evidence="1">Belongs to the protein kinase superfamily. ADCK protein kinase family.</text>
</comment>
<evidence type="ECO:0000256" key="2">
    <source>
        <dbReference type="SAM" id="MobiDB-lite"/>
    </source>
</evidence>
<protein>
    <recommendedName>
        <fullName evidence="3">ABC1 atypical kinase-like domain-containing protein</fullName>
    </recommendedName>
</protein>
<evidence type="ECO:0000259" key="3">
    <source>
        <dbReference type="Pfam" id="PF03109"/>
    </source>
</evidence>
<dbReference type="PANTHER" id="PTHR43173">
    <property type="entry name" value="ABC1 FAMILY PROTEIN"/>
    <property type="match status" value="1"/>
</dbReference>
<evidence type="ECO:0000313" key="5">
    <source>
        <dbReference type="Proteomes" id="UP000053257"/>
    </source>
</evidence>
<feature type="compositionally biased region" description="Polar residues" evidence="2">
    <location>
        <begin position="335"/>
        <end position="344"/>
    </location>
</feature>
<dbReference type="InterPro" id="IPR045307">
    <property type="entry name" value="ADCK1_dom"/>
</dbReference>
<dbReference type="HOGENOM" id="CLU_006533_2_4_1"/>
<organism evidence="4 5">
    <name type="scientific">Phlebiopsis gigantea (strain 11061_1 CR5-6)</name>
    <name type="common">White-rot fungus</name>
    <name type="synonym">Peniophora gigantea</name>
    <dbReference type="NCBI Taxonomy" id="745531"/>
    <lineage>
        <taxon>Eukaryota</taxon>
        <taxon>Fungi</taxon>
        <taxon>Dikarya</taxon>
        <taxon>Basidiomycota</taxon>
        <taxon>Agaricomycotina</taxon>
        <taxon>Agaricomycetes</taxon>
        <taxon>Polyporales</taxon>
        <taxon>Phanerochaetaceae</taxon>
        <taxon>Phlebiopsis</taxon>
    </lineage>
</organism>
<dbReference type="OrthoDB" id="427480at2759"/>
<evidence type="ECO:0000313" key="4">
    <source>
        <dbReference type="EMBL" id="KIP03705.1"/>
    </source>
</evidence>
<dbReference type="PANTHER" id="PTHR43173:SF37">
    <property type="entry name" value="ABC1 FAMILY PROTEIN C10F6.14C"/>
    <property type="match status" value="1"/>
</dbReference>
<accession>A0A0C3S5S1</accession>
<gene>
    <name evidence="4" type="ORF">PHLGIDRAFT_110472</name>
</gene>
<reference evidence="4 5" key="1">
    <citation type="journal article" date="2014" name="PLoS Genet.">
        <title>Analysis of the Phlebiopsis gigantea genome, transcriptome and secretome provides insight into its pioneer colonization strategies of wood.</title>
        <authorList>
            <person name="Hori C."/>
            <person name="Ishida T."/>
            <person name="Igarashi K."/>
            <person name="Samejima M."/>
            <person name="Suzuki H."/>
            <person name="Master E."/>
            <person name="Ferreira P."/>
            <person name="Ruiz-Duenas F.J."/>
            <person name="Held B."/>
            <person name="Canessa P."/>
            <person name="Larrondo L.F."/>
            <person name="Schmoll M."/>
            <person name="Druzhinina I.S."/>
            <person name="Kubicek C.P."/>
            <person name="Gaskell J.A."/>
            <person name="Kersten P."/>
            <person name="St John F."/>
            <person name="Glasner J."/>
            <person name="Sabat G."/>
            <person name="Splinter BonDurant S."/>
            <person name="Syed K."/>
            <person name="Yadav J."/>
            <person name="Mgbeahuruike A.C."/>
            <person name="Kovalchuk A."/>
            <person name="Asiegbu F.O."/>
            <person name="Lackner G."/>
            <person name="Hoffmeister D."/>
            <person name="Rencoret J."/>
            <person name="Gutierrez A."/>
            <person name="Sun H."/>
            <person name="Lindquist E."/>
            <person name="Barry K."/>
            <person name="Riley R."/>
            <person name="Grigoriev I.V."/>
            <person name="Henrissat B."/>
            <person name="Kues U."/>
            <person name="Berka R.M."/>
            <person name="Martinez A.T."/>
            <person name="Covert S.F."/>
            <person name="Blanchette R.A."/>
            <person name="Cullen D."/>
        </authorList>
    </citation>
    <scope>NUCLEOTIDE SEQUENCE [LARGE SCALE GENOMIC DNA]</scope>
    <source>
        <strain evidence="4 5">11061_1 CR5-6</strain>
    </source>
</reference>
<dbReference type="STRING" id="745531.A0A0C3S5S1"/>
<sequence>MRVQSRAGWLFCRRGPANLNQLRLGRFVRHESSNAAKTASIPRQSLWDHKVTRVLAYSAMLVGGTYVMDTQFNASAITRNLRTLWIFSLIALDYKLNFNEEQSEQIPELHQRVADRLYDLLTSNGGLYIKIGQAIGNNAALLPAPMQEKFAKLFDDAPQVSYDEVRAVLKEQFGKEPAGPNGIFEEFEENAVASASIAQVHKAKLKMPDGSTQVVAVKVQKPAVGKQVEWDLGAYRIVMWLYENYLFDMPVYFVVDFISDHLRKELDFELETQNAIQTAKFVAAEPLLADRVYIPKVFPEYCTKKVMVAEWIDGVRLSDRSAIYRLMGEKDPRPSRNQSQTAELSSHEIPSKPLRGGVAAIMDTMVQLFSAQIFNWGWVHCDPHPGNVIIRPHPSKPDRPQLVLLDHGLYVRASDTFRKQYATLWRSLITMNYDTIREVAAEWGIGTPDLFASATLMKPVRFGPQKEVDDFDKLSQYERSVLIKERLRRFLTDTDKMPKELVFIGRNMRIVQGNNQMLGSPVNRIRITGDWASRSLTADTALTLGQRLHEYVGYVHYLSIMWSIDIVFHVTRIRQWTSSRLGWTSGGFEDELERTMKGIAKTNFGVELNDSAFQG</sequence>
<dbReference type="InterPro" id="IPR004147">
    <property type="entry name" value="ABC1_dom"/>
</dbReference>
<feature type="region of interest" description="Disordered" evidence="2">
    <location>
        <begin position="328"/>
        <end position="348"/>
    </location>
</feature>
<feature type="domain" description="ABC1 atypical kinase-like" evidence="3">
    <location>
        <begin position="152"/>
        <end position="439"/>
    </location>
</feature>
<dbReference type="CDD" id="cd13969">
    <property type="entry name" value="ADCK1-like"/>
    <property type="match status" value="1"/>
</dbReference>
<keyword evidence="5" id="KW-1185">Reference proteome</keyword>
<dbReference type="Proteomes" id="UP000053257">
    <property type="component" value="Unassembled WGS sequence"/>
</dbReference>
<dbReference type="InterPro" id="IPR051130">
    <property type="entry name" value="Mito_struct-func_regulator"/>
</dbReference>
<name>A0A0C3S5S1_PHLG1</name>
<dbReference type="SUPFAM" id="SSF56112">
    <property type="entry name" value="Protein kinase-like (PK-like)"/>
    <property type="match status" value="1"/>
</dbReference>
<dbReference type="InterPro" id="IPR011009">
    <property type="entry name" value="Kinase-like_dom_sf"/>
</dbReference>
<proteinExistence type="inferred from homology"/>